<dbReference type="PANTHER" id="PTHR43133:SF8">
    <property type="entry name" value="RNA POLYMERASE SIGMA FACTOR HI_1459-RELATED"/>
    <property type="match status" value="1"/>
</dbReference>
<evidence type="ECO:0000256" key="5">
    <source>
        <dbReference type="ARBA" id="ARBA00023163"/>
    </source>
</evidence>
<protein>
    <recommendedName>
        <fullName evidence="6">RNA polymerase sigma factor 70 region 4 type 2 domain-containing protein</fullName>
    </recommendedName>
</protein>
<keyword evidence="5" id="KW-0804">Transcription</keyword>
<dbReference type="InterPro" id="IPR013324">
    <property type="entry name" value="RNA_pol_sigma_r3/r4-like"/>
</dbReference>
<dbReference type="SUPFAM" id="SSF88946">
    <property type="entry name" value="Sigma2 domain of RNA polymerase sigma factors"/>
    <property type="match status" value="1"/>
</dbReference>
<evidence type="ECO:0000259" key="6">
    <source>
        <dbReference type="Pfam" id="PF08281"/>
    </source>
</evidence>
<dbReference type="AlphaFoldDB" id="S4Y5I3"/>
<dbReference type="KEGG" id="scu:SCE1572_37670"/>
<feature type="domain" description="RNA polymerase sigma factor 70 region 4 type 2" evidence="6">
    <location>
        <begin position="108"/>
        <end position="157"/>
    </location>
</feature>
<evidence type="ECO:0000256" key="2">
    <source>
        <dbReference type="ARBA" id="ARBA00023015"/>
    </source>
</evidence>
<sequence>MRVPFDAIMRESGLLRTVLRQLAVPAGDQPDLMQDISLSAWRSVEAGRFRPYQHVPVKKALRCWLFAIAWHHVIHYRERLNRWHKARAACATPEIAPSSFGQVEARLALRYLERLKPELRAVLAGTAFGYTAEEIAAELGAHPGTTNKRLHRGRGQLRKLLR</sequence>
<evidence type="ECO:0000256" key="4">
    <source>
        <dbReference type="ARBA" id="ARBA00023125"/>
    </source>
</evidence>
<dbReference type="eggNOG" id="COG1595">
    <property type="taxonomic scope" value="Bacteria"/>
</dbReference>
<dbReference type="Proteomes" id="UP000014803">
    <property type="component" value="Chromosome"/>
</dbReference>
<accession>S4Y5I3</accession>
<dbReference type="PANTHER" id="PTHR43133">
    <property type="entry name" value="RNA POLYMERASE ECF-TYPE SIGMA FACTO"/>
    <property type="match status" value="1"/>
</dbReference>
<dbReference type="GO" id="GO:0016987">
    <property type="term" value="F:sigma factor activity"/>
    <property type="evidence" value="ECO:0007669"/>
    <property type="project" value="UniProtKB-KW"/>
</dbReference>
<dbReference type="GO" id="GO:0006352">
    <property type="term" value="P:DNA-templated transcription initiation"/>
    <property type="evidence" value="ECO:0007669"/>
    <property type="project" value="InterPro"/>
</dbReference>
<dbReference type="InterPro" id="IPR036388">
    <property type="entry name" value="WH-like_DNA-bd_sf"/>
</dbReference>
<name>S4Y5I3_SORCE</name>
<dbReference type="GO" id="GO:0003677">
    <property type="term" value="F:DNA binding"/>
    <property type="evidence" value="ECO:0007669"/>
    <property type="project" value="UniProtKB-KW"/>
</dbReference>
<dbReference type="Pfam" id="PF08281">
    <property type="entry name" value="Sigma70_r4_2"/>
    <property type="match status" value="1"/>
</dbReference>
<organism evidence="7 8">
    <name type="scientific">Sorangium cellulosum So0157-2</name>
    <dbReference type="NCBI Taxonomy" id="1254432"/>
    <lineage>
        <taxon>Bacteria</taxon>
        <taxon>Pseudomonadati</taxon>
        <taxon>Myxococcota</taxon>
        <taxon>Polyangia</taxon>
        <taxon>Polyangiales</taxon>
        <taxon>Polyangiaceae</taxon>
        <taxon>Sorangium</taxon>
    </lineage>
</organism>
<evidence type="ECO:0000256" key="3">
    <source>
        <dbReference type="ARBA" id="ARBA00023082"/>
    </source>
</evidence>
<dbReference type="InterPro" id="IPR039425">
    <property type="entry name" value="RNA_pol_sigma-70-like"/>
</dbReference>
<dbReference type="SUPFAM" id="SSF88659">
    <property type="entry name" value="Sigma3 and sigma4 domains of RNA polymerase sigma factors"/>
    <property type="match status" value="1"/>
</dbReference>
<dbReference type="HOGENOM" id="CLU_047691_13_1_7"/>
<dbReference type="STRING" id="1254432.SCE1572_37670"/>
<keyword evidence="3" id="KW-0731">Sigma factor</keyword>
<evidence type="ECO:0000256" key="1">
    <source>
        <dbReference type="ARBA" id="ARBA00010641"/>
    </source>
</evidence>
<keyword evidence="2" id="KW-0805">Transcription regulation</keyword>
<comment type="similarity">
    <text evidence="1">Belongs to the sigma-70 factor family. ECF subfamily.</text>
</comment>
<dbReference type="InterPro" id="IPR013325">
    <property type="entry name" value="RNA_pol_sigma_r2"/>
</dbReference>
<dbReference type="EMBL" id="CP003969">
    <property type="protein sequence ID" value="AGP39726.1"/>
    <property type="molecule type" value="Genomic_DNA"/>
</dbReference>
<proteinExistence type="inferred from homology"/>
<dbReference type="Gene3D" id="1.10.1740.10">
    <property type="match status" value="1"/>
</dbReference>
<dbReference type="PATRIC" id="fig|1254432.3.peg.8539"/>
<dbReference type="InterPro" id="IPR013249">
    <property type="entry name" value="RNA_pol_sigma70_r4_t2"/>
</dbReference>
<evidence type="ECO:0000313" key="8">
    <source>
        <dbReference type="Proteomes" id="UP000014803"/>
    </source>
</evidence>
<keyword evidence="4" id="KW-0238">DNA-binding</keyword>
<dbReference type="Gene3D" id="1.10.10.10">
    <property type="entry name" value="Winged helix-like DNA-binding domain superfamily/Winged helix DNA-binding domain"/>
    <property type="match status" value="1"/>
</dbReference>
<gene>
    <name evidence="7" type="ORF">SCE1572_37670</name>
</gene>
<dbReference type="RefSeq" id="WP_020739418.1">
    <property type="nucleotide sequence ID" value="NC_021658.1"/>
</dbReference>
<evidence type="ECO:0000313" key="7">
    <source>
        <dbReference type="EMBL" id="AGP39726.1"/>
    </source>
</evidence>
<reference evidence="7 8" key="1">
    <citation type="journal article" date="2013" name="Sci. Rep.">
        <title>Extraordinary expansion of a Sorangium cellulosum genome from an alkaline milieu.</title>
        <authorList>
            <person name="Han K."/>
            <person name="Li Z.F."/>
            <person name="Peng R."/>
            <person name="Zhu L.P."/>
            <person name="Zhou T."/>
            <person name="Wang L.G."/>
            <person name="Li S.G."/>
            <person name="Zhang X.B."/>
            <person name="Hu W."/>
            <person name="Wu Z.H."/>
            <person name="Qin N."/>
            <person name="Li Y.Z."/>
        </authorList>
    </citation>
    <scope>NUCLEOTIDE SEQUENCE [LARGE SCALE GENOMIC DNA]</scope>
    <source>
        <strain evidence="7 8">So0157-2</strain>
    </source>
</reference>